<dbReference type="InterPro" id="IPR049551">
    <property type="entry name" value="PKS_DH_C"/>
</dbReference>
<dbReference type="Gene3D" id="1.10.1200.10">
    <property type="entry name" value="ACP-like"/>
    <property type="match status" value="1"/>
</dbReference>
<dbReference type="GO" id="GO:0071770">
    <property type="term" value="P:DIM/DIP cell wall layer assembly"/>
    <property type="evidence" value="ECO:0007669"/>
    <property type="project" value="TreeGrafter"/>
</dbReference>
<evidence type="ECO:0000256" key="4">
    <source>
        <dbReference type="ARBA" id="ARBA00023194"/>
    </source>
</evidence>
<feature type="compositionally biased region" description="Basic and acidic residues" evidence="7">
    <location>
        <begin position="1300"/>
        <end position="1309"/>
    </location>
</feature>
<evidence type="ECO:0000259" key="10">
    <source>
        <dbReference type="PROSITE" id="PS52019"/>
    </source>
</evidence>
<dbReference type="EMBL" id="SZNQ01000001">
    <property type="protein sequence ID" value="TKT04570.1"/>
    <property type="molecule type" value="Genomic_DNA"/>
</dbReference>
<feature type="region of interest" description="C-terminal hotdog fold" evidence="6">
    <location>
        <begin position="1106"/>
        <end position="1257"/>
    </location>
</feature>
<dbReference type="Pfam" id="PF14765">
    <property type="entry name" value="PS-DH"/>
    <property type="match status" value="1"/>
</dbReference>
<sequence length="1411" mass="146892">MYSSASKSHPGNVGKDLLNSEDKVGPECMFVSDCSEWAAPSAAQTRGRPVSSMPDRRGKAVRASRTTERTAVAVVGMGCAFPGANGPQEFWDRLVSGTDSVTVVPADRFDITEHCSVDRREPGRTVSRHGGFLTDAYGFDAGFFGISPAEAADMDPQQRLVLQVAWESLEDAGLRPSALAGSRTGVFVGQATADYDEVHQPRDGRTTVRGAAGRRLRAVTAGRVSYALDLRGPSVVLDTACSSSLVAVHAARQSLLTGESDLALAGGVNVILSPRDALVYSQSGMLSADGRCKFGDASGDGFVRSEGVGLVVLKRLSDALRDGDPVRALLLGTAVGNDGRGSGLLLKPAESGQVAAIEEACAAAGISPAQVDYVEAHGTGTPVGDGVELAALASVNHDRDAARPLRVGSVKTNIGHPEAAAGVAGLIKAVLMAEHGVIPASLHCADPHPLLATGALPLRLVTENEPLTRNGDRAHLGVSSLGLSGTNAHAIVGEFTGVAACRGFAEAAEVAESTGSTERPERRPLLVLSARTPASLRGLARAYASHLRDRGRGTPLADLCAAAALRRDHHPFRLWVTAATHEELADRLLALARGEEIADGGTGEAGFGADRRTALVFPGQGSQWQGMGRGLLAASPAFRQALARCAEAVHAELGWSPLELLTDDRAELPDDVQTVQPLLWAVEVALAAALREAGLSPDLCIGHSMGEAAAAHVSGALTLRDAAAVICRRSRLMSRVAGRGGMLLVGLSAEEAQQVVTDAHPGVRVAAENAPRSTVLAGPSEELTRLTGVWERQGVVCHPVRVDVPSHSPVMEEVRQDLLDSLADLSPVRPGLPMISTVRGHDRVGTDGGSVPDAAYWAENLCGPVHFTRAVRAAAKADDTVFVEVSPHPLLSGGIRDTLRADGASGAVVPTLRRGQDEPEALARTVGQAYAAGASVDWTRWFDRATTPGVRLPTYVWDTRDYLPATSAHRPPAPGSEVRTHTVPLADRAAVAGWRDALTVRGSTPVPAVVHLLAAIDAVRDACGDATPVLRDVRLSPHVLDARDAAATALTVEVGAPGPDGTRPVSVTSTRAGETVPHADGRATTGGAAEGADATALLALLDAALARCTTYLPRHRFEALAARHGLTIGSALRSVEQLWCGDGEFVARVRRPSLPGPAAWEAGLLPLLSTWPEAPGSGSARRAAEPDTRVRHLYVPEAFGEVRVLGDLPENFWSVGTCAPNGPDSALAEVRMYTPDGRELASFTGIRLRRLPADPVPVPSPALPSAGAVAGWLTERLLPPVVSRTLHGIGSALLGAVSSRNDDPAEAGERPSTAATPFTVAEPPQPAGTDRTEAGAGPGPQQALLDRAADLLGLPASQVDVRRPLTALGLDSLMAAHLRQRLLAEHGIDVPVGRLLSPLPIADLLTGSAAA</sequence>
<dbReference type="InterPro" id="IPR014030">
    <property type="entry name" value="Ketoacyl_synth_N"/>
</dbReference>
<feature type="domain" description="PKS/mFAS DH" evidence="10">
    <location>
        <begin position="960"/>
        <end position="1257"/>
    </location>
</feature>
<dbReference type="Gene3D" id="3.40.366.10">
    <property type="entry name" value="Malonyl-Coenzyme A Acyl Carrier Protein, domain 2"/>
    <property type="match status" value="1"/>
</dbReference>
<dbReference type="Gene3D" id="3.40.47.10">
    <property type="match status" value="1"/>
</dbReference>
<reference evidence="11 12" key="1">
    <citation type="submission" date="2019-04" db="EMBL/GenBank/DDBJ databases">
        <title>Streptomyces lasaliensis sp. nov., an Actinomycete isolated from soil which produces the polyether antibiotic lasalocid.</title>
        <authorList>
            <person name="Erwin G."/>
            <person name="Haber C."/>
        </authorList>
    </citation>
    <scope>NUCLEOTIDE SEQUENCE [LARGE SCALE GENOMIC DNA]</scope>
    <source>
        <strain evidence="11 12">X-537</strain>
    </source>
</reference>
<dbReference type="SUPFAM" id="SSF53901">
    <property type="entry name" value="Thiolase-like"/>
    <property type="match status" value="1"/>
</dbReference>
<dbReference type="GO" id="GO:0005737">
    <property type="term" value="C:cytoplasm"/>
    <property type="evidence" value="ECO:0007669"/>
    <property type="project" value="TreeGrafter"/>
</dbReference>
<name>A0A4U5WRA1_STRLS</name>
<dbReference type="PANTHER" id="PTHR43775">
    <property type="entry name" value="FATTY ACID SYNTHASE"/>
    <property type="match status" value="1"/>
</dbReference>
<evidence type="ECO:0000256" key="1">
    <source>
        <dbReference type="ARBA" id="ARBA00022450"/>
    </source>
</evidence>
<dbReference type="InterPro" id="IPR009081">
    <property type="entry name" value="PP-bd_ACP"/>
</dbReference>
<keyword evidence="1" id="KW-0596">Phosphopantetheine</keyword>
<dbReference type="Pfam" id="PF22621">
    <property type="entry name" value="CurL-like_PKS_C"/>
    <property type="match status" value="1"/>
</dbReference>
<dbReference type="SUPFAM" id="SSF47336">
    <property type="entry name" value="ACP-like"/>
    <property type="match status" value="1"/>
</dbReference>
<dbReference type="InterPro" id="IPR016036">
    <property type="entry name" value="Malonyl_transacylase_ACP-bd"/>
</dbReference>
<dbReference type="GO" id="GO:0017000">
    <property type="term" value="P:antibiotic biosynthetic process"/>
    <property type="evidence" value="ECO:0007669"/>
    <property type="project" value="UniProtKB-KW"/>
</dbReference>
<dbReference type="Pfam" id="PF02801">
    <property type="entry name" value="Ketoacyl-synt_C"/>
    <property type="match status" value="1"/>
</dbReference>
<keyword evidence="3 11" id="KW-0808">Transferase</keyword>
<dbReference type="GO" id="GO:0004315">
    <property type="term" value="F:3-oxoacyl-[acyl-carrier-protein] synthase activity"/>
    <property type="evidence" value="ECO:0007669"/>
    <property type="project" value="InterPro"/>
</dbReference>
<dbReference type="Proteomes" id="UP000305929">
    <property type="component" value="Unassembled WGS sequence"/>
</dbReference>
<dbReference type="Pfam" id="PF00550">
    <property type="entry name" value="PP-binding"/>
    <property type="match status" value="1"/>
</dbReference>
<dbReference type="Gene3D" id="3.30.70.3290">
    <property type="match status" value="1"/>
</dbReference>
<evidence type="ECO:0000313" key="12">
    <source>
        <dbReference type="Proteomes" id="UP000305929"/>
    </source>
</evidence>
<dbReference type="SUPFAM" id="SSF52151">
    <property type="entry name" value="FabD/lysophospholipase-like"/>
    <property type="match status" value="1"/>
</dbReference>
<keyword evidence="2" id="KW-0597">Phosphoprotein</keyword>
<feature type="region of interest" description="Disordered" evidence="7">
    <location>
        <begin position="1297"/>
        <end position="1341"/>
    </location>
</feature>
<dbReference type="InterPro" id="IPR016039">
    <property type="entry name" value="Thiolase-like"/>
</dbReference>
<evidence type="ECO:0000256" key="2">
    <source>
        <dbReference type="ARBA" id="ARBA00022553"/>
    </source>
</evidence>
<evidence type="ECO:0000259" key="8">
    <source>
        <dbReference type="PROSITE" id="PS50075"/>
    </source>
</evidence>
<dbReference type="Pfam" id="PF00109">
    <property type="entry name" value="ketoacyl-synt"/>
    <property type="match status" value="1"/>
</dbReference>
<feature type="region of interest" description="Disordered" evidence="7">
    <location>
        <begin position="1054"/>
        <end position="1086"/>
    </location>
</feature>
<dbReference type="SUPFAM" id="SSF55048">
    <property type="entry name" value="Probable ACP-binding domain of malonyl-CoA ACP transacylase"/>
    <property type="match status" value="1"/>
</dbReference>
<dbReference type="Pfam" id="PF00698">
    <property type="entry name" value="Acyl_transf_1"/>
    <property type="match status" value="1"/>
</dbReference>
<dbReference type="SMART" id="SM00827">
    <property type="entry name" value="PKS_AT"/>
    <property type="match status" value="1"/>
</dbReference>
<dbReference type="InterPro" id="IPR014043">
    <property type="entry name" value="Acyl_transferase_dom"/>
</dbReference>
<comment type="caution">
    <text evidence="6">Lacks conserved residue(s) required for the propagation of feature annotation.</text>
</comment>
<dbReference type="InterPro" id="IPR018201">
    <property type="entry name" value="Ketoacyl_synth_AS"/>
</dbReference>
<evidence type="ECO:0000256" key="3">
    <source>
        <dbReference type="ARBA" id="ARBA00022679"/>
    </source>
</evidence>
<organism evidence="11 12">
    <name type="scientific">Streptomyces lasalocidi</name>
    <name type="common">Streptomyces lasaliensis</name>
    <dbReference type="NCBI Taxonomy" id="324833"/>
    <lineage>
        <taxon>Bacteria</taxon>
        <taxon>Bacillati</taxon>
        <taxon>Actinomycetota</taxon>
        <taxon>Actinomycetes</taxon>
        <taxon>Kitasatosporales</taxon>
        <taxon>Streptomycetaceae</taxon>
        <taxon>Streptomyces</taxon>
    </lineage>
</organism>
<evidence type="ECO:0000256" key="6">
    <source>
        <dbReference type="PROSITE-ProRule" id="PRU01363"/>
    </source>
</evidence>
<dbReference type="PROSITE" id="PS52004">
    <property type="entry name" value="KS3_2"/>
    <property type="match status" value="1"/>
</dbReference>
<feature type="region of interest" description="Disordered" evidence="7">
    <location>
        <begin position="41"/>
        <end position="65"/>
    </location>
</feature>
<proteinExistence type="predicted"/>
<feature type="domain" description="Ketosynthase family 3 (KS3)" evidence="9">
    <location>
        <begin position="69"/>
        <end position="494"/>
    </location>
</feature>
<dbReference type="GO" id="GO:0005886">
    <property type="term" value="C:plasma membrane"/>
    <property type="evidence" value="ECO:0007669"/>
    <property type="project" value="TreeGrafter"/>
</dbReference>
<accession>A0A4U5WRA1</accession>
<dbReference type="PANTHER" id="PTHR43775:SF37">
    <property type="entry name" value="SI:DKEY-61P9.11"/>
    <property type="match status" value="1"/>
</dbReference>
<keyword evidence="4" id="KW-0045">Antibiotic biosynthesis</keyword>
<dbReference type="OrthoDB" id="9778690at2"/>
<evidence type="ECO:0000256" key="5">
    <source>
        <dbReference type="ARBA" id="ARBA00023315"/>
    </source>
</evidence>
<protein>
    <submittedName>
        <fullName evidence="11">Acyltransferase domain-containing protein</fullName>
    </submittedName>
</protein>
<evidence type="ECO:0000259" key="9">
    <source>
        <dbReference type="PROSITE" id="PS52004"/>
    </source>
</evidence>
<dbReference type="PROSITE" id="PS00606">
    <property type="entry name" value="KS3_1"/>
    <property type="match status" value="1"/>
</dbReference>
<dbReference type="GO" id="GO:0006633">
    <property type="term" value="P:fatty acid biosynthetic process"/>
    <property type="evidence" value="ECO:0007669"/>
    <property type="project" value="InterPro"/>
</dbReference>
<dbReference type="InterPro" id="IPR042104">
    <property type="entry name" value="PKS_dehydratase_sf"/>
</dbReference>
<dbReference type="InterPro" id="IPR014031">
    <property type="entry name" value="Ketoacyl_synth_C"/>
</dbReference>
<evidence type="ECO:0000313" key="11">
    <source>
        <dbReference type="EMBL" id="TKT04570.1"/>
    </source>
</evidence>
<gene>
    <name evidence="11" type="ORF">E4U91_34235</name>
</gene>
<dbReference type="PROSITE" id="PS50075">
    <property type="entry name" value="CARRIER"/>
    <property type="match status" value="1"/>
</dbReference>
<dbReference type="SMART" id="SM00825">
    <property type="entry name" value="PKS_KS"/>
    <property type="match status" value="1"/>
</dbReference>
<dbReference type="InterPro" id="IPR050091">
    <property type="entry name" value="PKS_NRPS_Biosynth_Enz"/>
</dbReference>
<dbReference type="InterPro" id="IPR020806">
    <property type="entry name" value="PKS_PP-bd"/>
</dbReference>
<keyword evidence="12" id="KW-1185">Reference proteome</keyword>
<dbReference type="SMART" id="SM00823">
    <property type="entry name" value="PKS_PP"/>
    <property type="match status" value="1"/>
</dbReference>
<feature type="region of interest" description="N-terminal hotdog fold" evidence="6">
    <location>
        <begin position="960"/>
        <end position="1090"/>
    </location>
</feature>
<dbReference type="Gene3D" id="3.10.129.110">
    <property type="entry name" value="Polyketide synthase dehydratase"/>
    <property type="match status" value="1"/>
</dbReference>
<dbReference type="InterPro" id="IPR016035">
    <property type="entry name" value="Acyl_Trfase/lysoPLipase"/>
</dbReference>
<dbReference type="InterPro" id="IPR036736">
    <property type="entry name" value="ACP-like_sf"/>
</dbReference>
<dbReference type="InterPro" id="IPR006162">
    <property type="entry name" value="Ppantetheine_attach_site"/>
</dbReference>
<dbReference type="InterPro" id="IPR020841">
    <property type="entry name" value="PKS_Beta-ketoAc_synthase_dom"/>
</dbReference>
<dbReference type="GO" id="GO:0031177">
    <property type="term" value="F:phosphopantetheine binding"/>
    <property type="evidence" value="ECO:0007669"/>
    <property type="project" value="InterPro"/>
</dbReference>
<evidence type="ECO:0000256" key="7">
    <source>
        <dbReference type="SAM" id="MobiDB-lite"/>
    </source>
</evidence>
<dbReference type="CDD" id="cd00833">
    <property type="entry name" value="PKS"/>
    <property type="match status" value="1"/>
</dbReference>
<dbReference type="InterPro" id="IPR001227">
    <property type="entry name" value="Ac_transferase_dom_sf"/>
</dbReference>
<comment type="caution">
    <text evidence="11">The sequence shown here is derived from an EMBL/GenBank/DDBJ whole genome shotgun (WGS) entry which is preliminary data.</text>
</comment>
<feature type="domain" description="Carrier" evidence="8">
    <location>
        <begin position="1335"/>
        <end position="1411"/>
    </location>
</feature>
<dbReference type="GO" id="GO:0004312">
    <property type="term" value="F:fatty acid synthase activity"/>
    <property type="evidence" value="ECO:0007669"/>
    <property type="project" value="TreeGrafter"/>
</dbReference>
<dbReference type="InterPro" id="IPR049900">
    <property type="entry name" value="PKS_mFAS_DH"/>
</dbReference>
<dbReference type="PROSITE" id="PS00012">
    <property type="entry name" value="PHOSPHOPANTETHEINE"/>
    <property type="match status" value="1"/>
</dbReference>
<keyword evidence="5 11" id="KW-0012">Acyltransferase</keyword>
<dbReference type="PROSITE" id="PS52019">
    <property type="entry name" value="PKS_MFAS_DH"/>
    <property type="match status" value="1"/>
</dbReference>